<feature type="domain" description="CBS" evidence="11">
    <location>
        <begin position="177"/>
        <end position="232"/>
    </location>
</feature>
<dbReference type="InterPro" id="IPR046342">
    <property type="entry name" value="CBS_dom_sf"/>
</dbReference>
<evidence type="ECO:0000256" key="6">
    <source>
        <dbReference type="ARBA" id="ARBA00023136"/>
    </source>
</evidence>
<dbReference type="SUPFAM" id="SSF54631">
    <property type="entry name" value="CBS-domain pair"/>
    <property type="match status" value="1"/>
</dbReference>
<keyword evidence="8" id="KW-0868">Chloride</keyword>
<comment type="subcellular location">
    <subcellularLocation>
        <location evidence="1">Membrane</location>
        <topology evidence="1">Multi-pass membrane protein</topology>
    </subcellularLocation>
</comment>
<keyword evidence="7" id="KW-0869">Chloride channel</keyword>
<evidence type="ECO:0000256" key="4">
    <source>
        <dbReference type="ARBA" id="ARBA00022989"/>
    </source>
</evidence>
<evidence type="ECO:0000256" key="3">
    <source>
        <dbReference type="ARBA" id="ARBA00022692"/>
    </source>
</evidence>
<dbReference type="InterPro" id="IPR050368">
    <property type="entry name" value="ClC-type_chloride_channel"/>
</dbReference>
<dbReference type="GO" id="GO:0005254">
    <property type="term" value="F:chloride channel activity"/>
    <property type="evidence" value="ECO:0007669"/>
    <property type="project" value="UniProtKB-KW"/>
</dbReference>
<evidence type="ECO:0000256" key="8">
    <source>
        <dbReference type="ARBA" id="ARBA00023214"/>
    </source>
</evidence>
<dbReference type="Pfam" id="PF00571">
    <property type="entry name" value="CBS"/>
    <property type="match status" value="2"/>
</dbReference>
<keyword evidence="3 10" id="KW-0812">Transmembrane</keyword>
<feature type="domain" description="CBS" evidence="11">
    <location>
        <begin position="111"/>
        <end position="169"/>
    </location>
</feature>
<organism evidence="12">
    <name type="scientific">marine sediment metagenome</name>
    <dbReference type="NCBI Taxonomy" id="412755"/>
    <lineage>
        <taxon>unclassified sequences</taxon>
        <taxon>metagenomes</taxon>
        <taxon>ecological metagenomes</taxon>
    </lineage>
</organism>
<sequence>MGAYAGFIVGSLFNYLFPSIGITPGAYALVGMGGVVSSAIHGPLTAIIIIFELTGDYNIILPLMITCIIASLLSEVFNEYSIYTLKLKLKGILFKHGVEVNILKRIKVSEIIKSDFAVVNKNTPLKKLIGKVMEKNINIFHVVDEADKHIGIITLSNLKIAIGEKDIFEGFLLVEDIYEPIEAISEQDSLENAMTVFGRNDVNELPVLKNGELIGIVKRTDLIETYNQEIKRIEAKSSFLAKIKFSENTEVKRFQMNIF</sequence>
<keyword evidence="5" id="KW-0406">Ion transport</keyword>
<evidence type="ECO:0000313" key="12">
    <source>
        <dbReference type="EMBL" id="GAG85913.1"/>
    </source>
</evidence>
<evidence type="ECO:0000256" key="9">
    <source>
        <dbReference type="ARBA" id="ARBA00023303"/>
    </source>
</evidence>
<proteinExistence type="predicted"/>
<accession>X1BPA5</accession>
<evidence type="ECO:0000256" key="5">
    <source>
        <dbReference type="ARBA" id="ARBA00023065"/>
    </source>
</evidence>
<dbReference type="SMART" id="SM00116">
    <property type="entry name" value="CBS"/>
    <property type="match status" value="2"/>
</dbReference>
<dbReference type="PANTHER" id="PTHR43427:SF6">
    <property type="entry name" value="CHLORIDE CHANNEL PROTEIN CLC-E"/>
    <property type="match status" value="1"/>
</dbReference>
<keyword evidence="9" id="KW-0407">Ion channel</keyword>
<comment type="caution">
    <text evidence="12">The sequence shown here is derived from an EMBL/GenBank/DDBJ whole genome shotgun (WGS) entry which is preliminary data.</text>
</comment>
<dbReference type="AlphaFoldDB" id="X1BPA5"/>
<evidence type="ECO:0000259" key="11">
    <source>
        <dbReference type="PROSITE" id="PS51371"/>
    </source>
</evidence>
<keyword evidence="4 10" id="KW-1133">Transmembrane helix</keyword>
<dbReference type="SUPFAM" id="SSF81340">
    <property type="entry name" value="Clc chloride channel"/>
    <property type="match status" value="1"/>
</dbReference>
<evidence type="ECO:0000256" key="1">
    <source>
        <dbReference type="ARBA" id="ARBA00004141"/>
    </source>
</evidence>
<dbReference type="Gene3D" id="3.10.580.10">
    <property type="entry name" value="CBS-domain"/>
    <property type="match status" value="1"/>
</dbReference>
<keyword evidence="6 10" id="KW-0472">Membrane</keyword>
<evidence type="ECO:0000256" key="10">
    <source>
        <dbReference type="SAM" id="Phobius"/>
    </source>
</evidence>
<protein>
    <recommendedName>
        <fullName evidence="11">CBS domain-containing protein</fullName>
    </recommendedName>
</protein>
<dbReference type="Pfam" id="PF00654">
    <property type="entry name" value="Voltage_CLC"/>
    <property type="match status" value="1"/>
</dbReference>
<dbReference type="InterPro" id="IPR001807">
    <property type="entry name" value="ClC"/>
</dbReference>
<dbReference type="Gene3D" id="1.10.3080.10">
    <property type="entry name" value="Clc chloride channel"/>
    <property type="match status" value="1"/>
</dbReference>
<evidence type="ECO:0000256" key="7">
    <source>
        <dbReference type="ARBA" id="ARBA00023173"/>
    </source>
</evidence>
<gene>
    <name evidence="12" type="ORF">S01H4_30167</name>
</gene>
<name>X1BPA5_9ZZZZ</name>
<dbReference type="CDD" id="cd02205">
    <property type="entry name" value="CBS_pair_SF"/>
    <property type="match status" value="1"/>
</dbReference>
<keyword evidence="2" id="KW-0813">Transport</keyword>
<dbReference type="PANTHER" id="PTHR43427">
    <property type="entry name" value="CHLORIDE CHANNEL PROTEIN CLC-E"/>
    <property type="match status" value="1"/>
</dbReference>
<dbReference type="CDD" id="cd00400">
    <property type="entry name" value="Voltage_gated_ClC"/>
    <property type="match status" value="1"/>
</dbReference>
<dbReference type="GO" id="GO:0034707">
    <property type="term" value="C:chloride channel complex"/>
    <property type="evidence" value="ECO:0007669"/>
    <property type="project" value="UniProtKB-KW"/>
</dbReference>
<feature type="transmembrane region" description="Helical" evidence="10">
    <location>
        <begin position="26"/>
        <end position="51"/>
    </location>
</feature>
<dbReference type="EMBL" id="BART01015546">
    <property type="protein sequence ID" value="GAG85913.1"/>
    <property type="molecule type" value="Genomic_DNA"/>
</dbReference>
<reference evidence="12" key="1">
    <citation type="journal article" date="2014" name="Front. Microbiol.">
        <title>High frequency of phylogenetically diverse reductive dehalogenase-homologous genes in deep subseafloor sedimentary metagenomes.</title>
        <authorList>
            <person name="Kawai M."/>
            <person name="Futagami T."/>
            <person name="Toyoda A."/>
            <person name="Takaki Y."/>
            <person name="Nishi S."/>
            <person name="Hori S."/>
            <person name="Arai W."/>
            <person name="Tsubouchi T."/>
            <person name="Morono Y."/>
            <person name="Uchiyama I."/>
            <person name="Ito T."/>
            <person name="Fujiyama A."/>
            <person name="Inagaki F."/>
            <person name="Takami H."/>
        </authorList>
    </citation>
    <scope>NUCLEOTIDE SEQUENCE</scope>
    <source>
        <strain evidence="12">Expedition CK06-06</strain>
    </source>
</reference>
<dbReference type="InterPro" id="IPR014743">
    <property type="entry name" value="Cl-channel_core"/>
</dbReference>
<dbReference type="PROSITE" id="PS51371">
    <property type="entry name" value="CBS"/>
    <property type="match status" value="2"/>
</dbReference>
<evidence type="ECO:0000256" key="2">
    <source>
        <dbReference type="ARBA" id="ARBA00022448"/>
    </source>
</evidence>
<dbReference type="PRINTS" id="PR00762">
    <property type="entry name" value="CLCHANNEL"/>
</dbReference>
<dbReference type="InterPro" id="IPR000644">
    <property type="entry name" value="CBS_dom"/>
</dbReference>